<comment type="caution">
    <text evidence="1">The sequence shown here is derived from an EMBL/GenBank/DDBJ whole genome shotgun (WGS) entry which is preliminary data.</text>
</comment>
<accession>A0A4C1ZYF7</accession>
<evidence type="ECO:0000313" key="2">
    <source>
        <dbReference type="Proteomes" id="UP000299102"/>
    </source>
</evidence>
<name>A0A4C1ZYF7_EUMVA</name>
<dbReference type="EMBL" id="BGZK01002233">
    <property type="protein sequence ID" value="GBP92029.1"/>
    <property type="molecule type" value="Genomic_DNA"/>
</dbReference>
<proteinExistence type="predicted"/>
<reference evidence="1 2" key="1">
    <citation type="journal article" date="2019" name="Commun. Biol.">
        <title>The bagworm genome reveals a unique fibroin gene that provides high tensile strength.</title>
        <authorList>
            <person name="Kono N."/>
            <person name="Nakamura H."/>
            <person name="Ohtoshi R."/>
            <person name="Tomita M."/>
            <person name="Numata K."/>
            <person name="Arakawa K."/>
        </authorList>
    </citation>
    <scope>NUCLEOTIDE SEQUENCE [LARGE SCALE GENOMIC DNA]</scope>
</reference>
<dbReference type="Proteomes" id="UP000299102">
    <property type="component" value="Unassembled WGS sequence"/>
</dbReference>
<dbReference type="AlphaFoldDB" id="A0A4C1ZYF7"/>
<protein>
    <submittedName>
        <fullName evidence="1">Uncharacterized protein</fullName>
    </submittedName>
</protein>
<keyword evidence="2" id="KW-1185">Reference proteome</keyword>
<gene>
    <name evidence="1" type="ORF">EVAR_63708_1</name>
</gene>
<sequence length="102" mass="10943">MVHGDNYITTGGFLRRRGAARLTRDGGDRDRWPLMDIPAIRVSPTKNTRTVDNNCSYVCWSPLAVSGAEAARLARGVAAQADLREARAAADNDGTSPTALNT</sequence>
<organism evidence="1 2">
    <name type="scientific">Eumeta variegata</name>
    <name type="common">Bagworm moth</name>
    <name type="synonym">Eumeta japonica</name>
    <dbReference type="NCBI Taxonomy" id="151549"/>
    <lineage>
        <taxon>Eukaryota</taxon>
        <taxon>Metazoa</taxon>
        <taxon>Ecdysozoa</taxon>
        <taxon>Arthropoda</taxon>
        <taxon>Hexapoda</taxon>
        <taxon>Insecta</taxon>
        <taxon>Pterygota</taxon>
        <taxon>Neoptera</taxon>
        <taxon>Endopterygota</taxon>
        <taxon>Lepidoptera</taxon>
        <taxon>Glossata</taxon>
        <taxon>Ditrysia</taxon>
        <taxon>Tineoidea</taxon>
        <taxon>Psychidae</taxon>
        <taxon>Oiketicinae</taxon>
        <taxon>Eumeta</taxon>
    </lineage>
</organism>
<evidence type="ECO:0000313" key="1">
    <source>
        <dbReference type="EMBL" id="GBP92029.1"/>
    </source>
</evidence>